<dbReference type="SUPFAM" id="SSF56954">
    <property type="entry name" value="Outer membrane efflux proteins (OEP)"/>
    <property type="match status" value="1"/>
</dbReference>
<accession>A0A418X5S2</accession>
<proteinExistence type="inferred from homology"/>
<dbReference type="InterPro" id="IPR003423">
    <property type="entry name" value="OMP_efflux"/>
</dbReference>
<dbReference type="Proteomes" id="UP000285190">
    <property type="component" value="Unassembled WGS sequence"/>
</dbReference>
<evidence type="ECO:0000313" key="4">
    <source>
        <dbReference type="Proteomes" id="UP000285190"/>
    </source>
</evidence>
<protein>
    <submittedName>
        <fullName evidence="3">TolC family protein</fullName>
    </submittedName>
</protein>
<organism evidence="3 4">
    <name type="scientific">Noviherbaspirillum cavernae</name>
    <dbReference type="NCBI Taxonomy" id="2320862"/>
    <lineage>
        <taxon>Bacteria</taxon>
        <taxon>Pseudomonadati</taxon>
        <taxon>Pseudomonadota</taxon>
        <taxon>Betaproteobacteria</taxon>
        <taxon>Burkholderiales</taxon>
        <taxon>Oxalobacteraceae</taxon>
        <taxon>Noviherbaspirillum</taxon>
    </lineage>
</organism>
<feature type="coiled-coil region" evidence="2">
    <location>
        <begin position="333"/>
        <end position="367"/>
    </location>
</feature>
<dbReference type="AlphaFoldDB" id="A0A418X5S2"/>
<dbReference type="Gene3D" id="1.20.1600.10">
    <property type="entry name" value="Outer membrane efflux proteins (OEP)"/>
    <property type="match status" value="1"/>
</dbReference>
<dbReference type="InterPro" id="IPR010131">
    <property type="entry name" value="MdtP/NodT-like"/>
</dbReference>
<gene>
    <name evidence="3" type="ORF">D3870_04675</name>
</gene>
<keyword evidence="2" id="KW-0175">Coiled coil</keyword>
<dbReference type="OrthoDB" id="9769048at2"/>
<dbReference type="Pfam" id="PF02321">
    <property type="entry name" value="OEP"/>
    <property type="match status" value="1"/>
</dbReference>
<dbReference type="GO" id="GO:0015562">
    <property type="term" value="F:efflux transmembrane transporter activity"/>
    <property type="evidence" value="ECO:0007669"/>
    <property type="project" value="InterPro"/>
</dbReference>
<evidence type="ECO:0000256" key="2">
    <source>
        <dbReference type="SAM" id="Coils"/>
    </source>
</evidence>
<comment type="similarity">
    <text evidence="1">Belongs to the outer membrane factor (OMF) (TC 1.B.17) family.</text>
</comment>
<reference evidence="3 4" key="1">
    <citation type="submission" date="2018-09" db="EMBL/GenBank/DDBJ databases">
        <authorList>
            <person name="Zhu H."/>
        </authorList>
    </citation>
    <scope>NUCLEOTIDE SEQUENCE [LARGE SCALE GENOMIC DNA]</scope>
    <source>
        <strain evidence="3 4">K2R10-39</strain>
    </source>
</reference>
<evidence type="ECO:0000256" key="1">
    <source>
        <dbReference type="ARBA" id="ARBA00007613"/>
    </source>
</evidence>
<evidence type="ECO:0000313" key="3">
    <source>
        <dbReference type="EMBL" id="RJG07834.1"/>
    </source>
</evidence>
<keyword evidence="4" id="KW-1185">Reference proteome</keyword>
<dbReference type="EMBL" id="QYUN01000002">
    <property type="protein sequence ID" value="RJG07834.1"/>
    <property type="molecule type" value="Genomic_DNA"/>
</dbReference>
<name>A0A418X5S2_9BURK</name>
<sequence>MVQIIETPLHADHRLRRLYQCGVLAALIFSGNTTHAQSRGLTLESALQLSLQHSALTKAADASVQASREMVAKSGQLPDPMLKVGIDNLPVNGPDRYSVDRDFMTMRRIGVEQQWVSSDKRAARTERAQRVVDVEEGNYLTNVAKVREETAMAWINTLYAQRGLALYKALESETSQDLLAAQAAYRGAKAAAVDVGQAQLVLSQTQDRIRKGEQALKSARIGLSRWTTVPVESVAAAMPPLVSHLARLPAEELEKIHPTLLTARRAVALADSDAAVATRERRPDWTFEAAFSQRGSQYSNMVSVGVSIPLPVNPSQRQDRDIAEKSALATKARLQYEDAMRELQTDIQEQSSTLDSLNQRVSQLTTELLPQANQQVELATAAYRAGTGNLSAVFNAKKAALEMQLQILDVEKEAALMWTKLEYHVIPHDFIRRAAP</sequence>
<comment type="caution">
    <text evidence="3">The sequence shown here is derived from an EMBL/GenBank/DDBJ whole genome shotgun (WGS) entry which is preliminary data.</text>
</comment>
<dbReference type="PANTHER" id="PTHR30203">
    <property type="entry name" value="OUTER MEMBRANE CATION EFFLUX PROTEIN"/>
    <property type="match status" value="1"/>
</dbReference>
<dbReference type="RefSeq" id="WP_119741676.1">
    <property type="nucleotide sequence ID" value="NZ_QYUN01000002.1"/>
</dbReference>
<dbReference type="PANTHER" id="PTHR30203:SF24">
    <property type="entry name" value="BLR4935 PROTEIN"/>
    <property type="match status" value="1"/>
</dbReference>